<dbReference type="EMBL" id="CP061035">
    <property type="protein sequence ID" value="QQV78283.1"/>
    <property type="molecule type" value="Genomic_DNA"/>
</dbReference>
<proteinExistence type="predicted"/>
<sequence length="83" mass="8099">MKKINLAVPSALAAMLAVAACSPKGDAGNNLTVSDVALNDETAATENGFGNDADALDANAATPLDPAVDNMTADNAVAAGNAL</sequence>
<evidence type="ECO:0000313" key="3">
    <source>
        <dbReference type="Proteomes" id="UP000595894"/>
    </source>
</evidence>
<dbReference type="RefSeq" id="WP_202095205.1">
    <property type="nucleotide sequence ID" value="NZ_CP061035.1"/>
</dbReference>
<dbReference type="AlphaFoldDB" id="A0A974S535"/>
<keyword evidence="1" id="KW-0732">Signal</keyword>
<organism evidence="2 3">
    <name type="scientific">Sphingomonas aliaeris</name>
    <dbReference type="NCBI Taxonomy" id="2759526"/>
    <lineage>
        <taxon>Bacteria</taxon>
        <taxon>Pseudomonadati</taxon>
        <taxon>Pseudomonadota</taxon>
        <taxon>Alphaproteobacteria</taxon>
        <taxon>Sphingomonadales</taxon>
        <taxon>Sphingomonadaceae</taxon>
        <taxon>Sphingomonas</taxon>
    </lineage>
</organism>
<gene>
    <name evidence="2" type="ORF">H5J25_06270</name>
</gene>
<evidence type="ECO:0008006" key="4">
    <source>
        <dbReference type="Google" id="ProtNLM"/>
    </source>
</evidence>
<evidence type="ECO:0000313" key="2">
    <source>
        <dbReference type="EMBL" id="QQV78283.1"/>
    </source>
</evidence>
<dbReference type="PROSITE" id="PS51257">
    <property type="entry name" value="PROKAR_LIPOPROTEIN"/>
    <property type="match status" value="1"/>
</dbReference>
<feature type="chain" id="PRO_5038043682" description="Circumsporozoite protein" evidence="1">
    <location>
        <begin position="20"/>
        <end position="83"/>
    </location>
</feature>
<keyword evidence="3" id="KW-1185">Reference proteome</keyword>
<evidence type="ECO:0000256" key="1">
    <source>
        <dbReference type="SAM" id="SignalP"/>
    </source>
</evidence>
<reference evidence="3" key="1">
    <citation type="submission" date="2020-09" db="EMBL/GenBank/DDBJ databases">
        <title>Sphingomonas sp., a new species isolated from pork steak.</title>
        <authorList>
            <person name="Heidler von Heilborn D."/>
        </authorList>
    </citation>
    <scope>NUCLEOTIDE SEQUENCE [LARGE SCALE GENOMIC DNA]</scope>
</reference>
<dbReference type="KEGG" id="sari:H5J25_06270"/>
<protein>
    <recommendedName>
        <fullName evidence="4">Circumsporozoite protein</fullName>
    </recommendedName>
</protein>
<name>A0A974S535_9SPHN</name>
<feature type="signal peptide" evidence="1">
    <location>
        <begin position="1"/>
        <end position="19"/>
    </location>
</feature>
<accession>A0A974S535</accession>
<dbReference type="Proteomes" id="UP000595894">
    <property type="component" value="Chromosome"/>
</dbReference>